<dbReference type="RefSeq" id="WP_349242587.1">
    <property type="nucleotide sequence ID" value="NZ_JAVTTO010000005.1"/>
</dbReference>
<dbReference type="EMBL" id="JAVTTO010000005">
    <property type="protein sequence ID" value="MDT7833336.1"/>
    <property type="molecule type" value="Genomic_DNA"/>
</dbReference>
<protein>
    <submittedName>
        <fullName evidence="1">DUF2851 family protein</fullName>
    </submittedName>
</protein>
<evidence type="ECO:0000313" key="1">
    <source>
        <dbReference type="EMBL" id="MDT7833336.1"/>
    </source>
</evidence>
<keyword evidence="2" id="KW-1185">Reference proteome</keyword>
<dbReference type="InterPro" id="IPR021272">
    <property type="entry name" value="DUF2851"/>
</dbReference>
<proteinExistence type="predicted"/>
<sequence>MKEDFLHYIWRYGLYASSTIYTVQKERIYIVKPGQYNTNAGPDFLQSELVINNQKWVGNVEIHINASDWYHHRHEEDSNYDAIILHVVWNHDVDIYMKDNRPLPTLELSSFVSKALLLKYTMLYKSDSRWIPCENHIQKTPSFVLKNWLERLYFERLEQKLDTINGLLNRSKNDWEAVFFQMLARGFGSRVNGDAMLMMAQSMEMSIVRKQVHDPFKLAALLFGQGGLLEDELEDDFYVKLKEEYRYLCHKYKLRGIDKGRLQFFRMRPHNFPTIRIAQLVSLYAGNGYLFSLILKAETIEDYYNLFNVNVDSYWKCHFTFGKKSAFSAKKITKSFIDLLVINTILPIKYHYFKSLGKLNVEAMITLISSIRPEKNRILTKFSELTIQPENALESQGLLQLKNNYCASKRCLECAIGKITLAKR</sequence>
<dbReference type="Proteomes" id="UP001257277">
    <property type="component" value="Unassembled WGS sequence"/>
</dbReference>
<comment type="caution">
    <text evidence="1">The sequence shown here is derived from an EMBL/GenBank/DDBJ whole genome shotgun (WGS) entry which is preliminary data.</text>
</comment>
<organism evidence="1 2">
    <name type="scientific">Asprobacillus argus</name>
    <dbReference type="NCBI Taxonomy" id="3076534"/>
    <lineage>
        <taxon>Bacteria</taxon>
        <taxon>Pseudomonadati</taxon>
        <taxon>Bacteroidota</taxon>
        <taxon>Flavobacteriia</taxon>
        <taxon>Flavobacteriales</taxon>
        <taxon>Flavobacteriaceae</taxon>
        <taxon>Asprobacillus</taxon>
    </lineage>
</organism>
<gene>
    <name evidence="1" type="ORF">RQM59_13180</name>
</gene>
<evidence type="ECO:0000313" key="2">
    <source>
        <dbReference type="Proteomes" id="UP001257277"/>
    </source>
</evidence>
<reference evidence="1 2" key="1">
    <citation type="submission" date="2023-09" db="EMBL/GenBank/DDBJ databases">
        <title>Novel taxa isolated from Blanes Bay.</title>
        <authorList>
            <person name="Rey-Velasco X."/>
            <person name="Lucena T."/>
        </authorList>
    </citation>
    <scope>NUCLEOTIDE SEQUENCE [LARGE SCALE GENOMIC DNA]</scope>
    <source>
        <strain evidence="1 2">S356</strain>
    </source>
</reference>
<accession>A0ABU3LI12</accession>
<name>A0ABU3LI12_9FLAO</name>
<dbReference type="Pfam" id="PF11013">
    <property type="entry name" value="DUF2851"/>
    <property type="match status" value="1"/>
</dbReference>